<dbReference type="InterPro" id="IPR050425">
    <property type="entry name" value="NAD(P)_dehydrat-like"/>
</dbReference>
<reference evidence="4 5" key="1">
    <citation type="submission" date="2018-03" db="EMBL/GenBank/DDBJ databases">
        <title>Bioinformatic expansion and discovery of thiopeptide antibiotics.</title>
        <authorList>
            <person name="Schwalen C.J."/>
            <person name="Hudson G.A."/>
            <person name="Mitchell D.A."/>
        </authorList>
    </citation>
    <scope>NUCLEOTIDE SEQUENCE [LARGE SCALE GENOMIC DNA]</scope>
    <source>
        <strain evidence="4 5">NRRL 8041</strain>
    </source>
</reference>
<evidence type="ECO:0000313" key="4">
    <source>
        <dbReference type="EMBL" id="PYC76169.1"/>
    </source>
</evidence>
<keyword evidence="5" id="KW-1185">Reference proteome</keyword>
<comment type="caution">
    <text evidence="4">The sequence shown here is derived from an EMBL/GenBank/DDBJ whole genome shotgun (WGS) entry which is preliminary data.</text>
</comment>
<organism evidence="4 5">
    <name type="scientific">Micromonospora arborensis</name>
    <dbReference type="NCBI Taxonomy" id="2116518"/>
    <lineage>
        <taxon>Bacteria</taxon>
        <taxon>Bacillati</taxon>
        <taxon>Actinomycetota</taxon>
        <taxon>Actinomycetes</taxon>
        <taxon>Micromonosporales</taxon>
        <taxon>Micromonosporaceae</taxon>
        <taxon>Micromonospora</taxon>
    </lineage>
</organism>
<dbReference type="PANTHER" id="PTHR10366:SF564">
    <property type="entry name" value="STEROL-4-ALPHA-CARBOXYLATE 3-DEHYDROGENASE, DECARBOXYLATING"/>
    <property type="match status" value="1"/>
</dbReference>
<accession>A0A318NQL7</accession>
<dbReference type="RefSeq" id="WP_110561849.1">
    <property type="nucleotide sequence ID" value="NZ_PYBV01000002.1"/>
</dbReference>
<evidence type="ECO:0000259" key="3">
    <source>
        <dbReference type="Pfam" id="PF01370"/>
    </source>
</evidence>
<dbReference type="InterPro" id="IPR036291">
    <property type="entry name" value="NAD(P)-bd_dom_sf"/>
</dbReference>
<proteinExistence type="inferred from homology"/>
<dbReference type="PANTHER" id="PTHR10366">
    <property type="entry name" value="NAD DEPENDENT EPIMERASE/DEHYDRATASE"/>
    <property type="match status" value="1"/>
</dbReference>
<sequence length="350" mass="38025">MRNDIPLSATDDTPVLVTGATGHLGGHSVVRLLDEGYRVRVTVREPGQQDEVLDRIRQIGTNPDGRVEFRTAALSTDEGWAEAVDGVRYVLHHASPFPFTPPKDEDEVIRPARDGALRVLRAAREAGVRRVVLTSSYAAVGYTVKPDGRYSEADWTNVDDNIPAYHKSKTLAERAAWDYVRDNGGVELSVVNPTGIFGPLVGPRVSASTGLVQAFLQGSMPVVPRMYFGVVDVRDVVDLHLRAMLHPAAAGERFIGVGGPSVSFFEVAKMLAKHLPSLADRVPARELTDEEVREAAKTEPALRDAAALRGQVPLISNDKARNVLGWRPRPVETTITDTADSLIKFGLVTG</sequence>
<evidence type="ECO:0000256" key="2">
    <source>
        <dbReference type="ARBA" id="ARBA00023445"/>
    </source>
</evidence>
<protein>
    <submittedName>
        <fullName evidence="4">Epimerase</fullName>
    </submittedName>
</protein>
<feature type="domain" description="NAD-dependent epimerase/dehydratase" evidence="3">
    <location>
        <begin position="15"/>
        <end position="251"/>
    </location>
</feature>
<keyword evidence="1" id="KW-0560">Oxidoreductase</keyword>
<dbReference type="GO" id="GO:0016616">
    <property type="term" value="F:oxidoreductase activity, acting on the CH-OH group of donors, NAD or NADP as acceptor"/>
    <property type="evidence" value="ECO:0007669"/>
    <property type="project" value="TreeGrafter"/>
</dbReference>
<dbReference type="FunFam" id="3.40.50.720:FF:000336">
    <property type="entry name" value="Aldehyde reductase"/>
    <property type="match status" value="1"/>
</dbReference>
<comment type="similarity">
    <text evidence="2">Belongs to the NAD(P)-dependent epimerase/dehydratase family. Dihydroflavonol-4-reductase subfamily.</text>
</comment>
<dbReference type="Proteomes" id="UP000248333">
    <property type="component" value="Unassembled WGS sequence"/>
</dbReference>
<evidence type="ECO:0000256" key="1">
    <source>
        <dbReference type="ARBA" id="ARBA00023002"/>
    </source>
</evidence>
<dbReference type="InterPro" id="IPR001509">
    <property type="entry name" value="Epimerase_deHydtase"/>
</dbReference>
<dbReference type="Gene3D" id="3.40.50.720">
    <property type="entry name" value="NAD(P)-binding Rossmann-like Domain"/>
    <property type="match status" value="1"/>
</dbReference>
<evidence type="ECO:0000313" key="5">
    <source>
        <dbReference type="Proteomes" id="UP000248333"/>
    </source>
</evidence>
<name>A0A318NQL7_9ACTN</name>
<dbReference type="OrthoDB" id="9778052at2"/>
<dbReference type="AlphaFoldDB" id="A0A318NQL7"/>
<gene>
    <name evidence="4" type="ORF">C7C45_01355</name>
</gene>
<dbReference type="SUPFAM" id="SSF51735">
    <property type="entry name" value="NAD(P)-binding Rossmann-fold domains"/>
    <property type="match status" value="1"/>
</dbReference>
<dbReference type="Pfam" id="PF01370">
    <property type="entry name" value="Epimerase"/>
    <property type="match status" value="1"/>
</dbReference>
<dbReference type="EMBL" id="PYBV01000002">
    <property type="protein sequence ID" value="PYC76169.1"/>
    <property type="molecule type" value="Genomic_DNA"/>
</dbReference>